<feature type="region of interest" description="Disordered" evidence="1">
    <location>
        <begin position="99"/>
        <end position="131"/>
    </location>
</feature>
<reference evidence="2 3" key="1">
    <citation type="submission" date="2021-03" db="EMBL/GenBank/DDBJ databases">
        <title>Flavobacterium kribbensis sp. nov, an endophytic bacteria, isolated from soybean.</title>
        <authorList>
            <person name="Lee J."/>
            <person name="Seo J."/>
        </authorList>
    </citation>
    <scope>NUCLEOTIDE SEQUENCE [LARGE SCALE GENOMIC DNA]</scope>
    <source>
        <strain evidence="2 3">BB8</strain>
    </source>
</reference>
<dbReference type="EMBL" id="CP071448">
    <property type="protein sequence ID" value="QSW90688.1"/>
    <property type="molecule type" value="Genomic_DNA"/>
</dbReference>
<keyword evidence="3" id="KW-1185">Reference proteome</keyword>
<feature type="compositionally biased region" description="Basic and acidic residues" evidence="1">
    <location>
        <begin position="107"/>
        <end position="131"/>
    </location>
</feature>
<evidence type="ECO:0000256" key="1">
    <source>
        <dbReference type="SAM" id="MobiDB-lite"/>
    </source>
</evidence>
<dbReference type="Proteomes" id="UP000663440">
    <property type="component" value="Chromosome"/>
</dbReference>
<evidence type="ECO:0000313" key="2">
    <source>
        <dbReference type="EMBL" id="QSW90688.1"/>
    </source>
</evidence>
<name>A0ABX7QJ81_9FLAO</name>
<gene>
    <name evidence="2" type="ORF">J0383_07730</name>
</gene>
<dbReference type="RefSeq" id="WP_207297837.1">
    <property type="nucleotide sequence ID" value="NZ_CP071448.1"/>
</dbReference>
<evidence type="ECO:0000313" key="3">
    <source>
        <dbReference type="Proteomes" id="UP000663440"/>
    </source>
</evidence>
<accession>A0ABX7QJ81</accession>
<organism evidence="2 3">
    <name type="scientific">Flavobacterium endoglycinae</name>
    <dbReference type="NCBI Taxonomy" id="2816357"/>
    <lineage>
        <taxon>Bacteria</taxon>
        <taxon>Pseudomonadati</taxon>
        <taxon>Bacteroidota</taxon>
        <taxon>Flavobacteriia</taxon>
        <taxon>Flavobacteriales</taxon>
        <taxon>Flavobacteriaceae</taxon>
        <taxon>Flavobacterium</taxon>
    </lineage>
</organism>
<proteinExistence type="predicted"/>
<sequence>MTPQEELEIDYHLLFSSNLRPTSIGYRGLTRLLLHGSILHDSLSKDYSVFVNFTKVLDHLRLEYEFITNGVALKPNAKENYRRTVMYGKPQQVIQAYAKKPQPLGKDQPDFDKPGWCDRRYPDEKDNSNTL</sequence>
<protein>
    <submittedName>
        <fullName evidence="2">Uncharacterized protein</fullName>
    </submittedName>
</protein>